<feature type="transmembrane region" description="Helical" evidence="8">
    <location>
        <begin position="794"/>
        <end position="819"/>
    </location>
</feature>
<dbReference type="InterPro" id="IPR051822">
    <property type="entry name" value="Glycosyl_Hydrolase_84"/>
</dbReference>
<evidence type="ECO:0000259" key="9">
    <source>
        <dbReference type="PROSITE" id="PS52009"/>
    </source>
</evidence>
<evidence type="ECO:0000313" key="13">
    <source>
        <dbReference type="WBParaSite" id="DME_0000272001-mRNA-1"/>
    </source>
</evidence>
<keyword evidence="8" id="KW-0472">Membrane</keyword>
<dbReference type="PANTHER" id="PTHR13170:SF16">
    <property type="entry name" value="PROTEIN O-GLCNACASE"/>
    <property type="match status" value="1"/>
</dbReference>
<reference evidence="13" key="1">
    <citation type="submission" date="2016-04" db="UniProtKB">
        <authorList>
            <consortium name="WormBaseParasite"/>
        </authorList>
    </citation>
    <scope>IDENTIFICATION</scope>
</reference>
<dbReference type="InterPro" id="IPR011496">
    <property type="entry name" value="O-GlcNAcase_cat"/>
</dbReference>
<dbReference type="PANTHER" id="PTHR13170">
    <property type="entry name" value="O-GLCNACASE"/>
    <property type="match status" value="1"/>
</dbReference>
<dbReference type="FunFam" id="3.20.20.80:FF:000009">
    <property type="entry name" value="O-GlcNAcase BT_4395"/>
    <property type="match status" value="1"/>
</dbReference>
<dbReference type="Gene3D" id="1.20.58.240">
    <property type="entry name" value="STAT, domain 1"/>
    <property type="match status" value="1"/>
</dbReference>
<dbReference type="AlphaFoldDB" id="A0A158Q3M9"/>
<dbReference type="Gene3D" id="3.20.20.80">
    <property type="entry name" value="Glycosidases"/>
    <property type="match status" value="1"/>
</dbReference>
<evidence type="ECO:0000256" key="5">
    <source>
        <dbReference type="ARBA" id="ARBA00052136"/>
    </source>
</evidence>
<comment type="catalytic activity">
    <reaction evidence="4">
        <text>3-O-(N-acetyl-beta-D-glucosaminyl)-L-seryl-[protein] + H2O = N-acetyl-D-glucosamine + L-seryl-[protein]</text>
        <dbReference type="Rhea" id="RHEA:48876"/>
        <dbReference type="Rhea" id="RHEA-COMP:9863"/>
        <dbReference type="Rhea" id="RHEA-COMP:12251"/>
        <dbReference type="ChEBI" id="CHEBI:15377"/>
        <dbReference type="ChEBI" id="CHEBI:29999"/>
        <dbReference type="ChEBI" id="CHEBI:90838"/>
        <dbReference type="ChEBI" id="CHEBI:506227"/>
        <dbReference type="EC" id="3.2.1.169"/>
    </reaction>
</comment>
<dbReference type="GO" id="GO:0009100">
    <property type="term" value="P:glycoprotein metabolic process"/>
    <property type="evidence" value="ECO:0007669"/>
    <property type="project" value="TreeGrafter"/>
</dbReference>
<reference evidence="10 12" key="2">
    <citation type="submission" date="2018-11" db="EMBL/GenBank/DDBJ databases">
        <authorList>
            <consortium name="Pathogen Informatics"/>
        </authorList>
    </citation>
    <scope>NUCLEOTIDE SEQUENCE [LARGE SCALE GENOMIC DNA]</scope>
</reference>
<comment type="catalytic activity">
    <reaction evidence="5">
        <text>3-O-(N-acetyl-beta-D-glucosaminyl)-L-threonyl-[protein] + H2O = L-threonyl-[protein] + N-acetyl-D-glucosamine</text>
        <dbReference type="Rhea" id="RHEA:48892"/>
        <dbReference type="Rhea" id="RHEA-COMP:11060"/>
        <dbReference type="Rhea" id="RHEA-COMP:12252"/>
        <dbReference type="ChEBI" id="CHEBI:15377"/>
        <dbReference type="ChEBI" id="CHEBI:30013"/>
        <dbReference type="ChEBI" id="CHEBI:90840"/>
        <dbReference type="ChEBI" id="CHEBI:506227"/>
        <dbReference type="EC" id="3.2.1.169"/>
    </reaction>
</comment>
<evidence type="ECO:0000256" key="2">
    <source>
        <dbReference type="ARBA" id="ARBA00023295"/>
    </source>
</evidence>
<keyword evidence="12" id="KW-1185">Reference proteome</keyword>
<accession>A0A158Q3M9</accession>
<dbReference type="SUPFAM" id="SSF51445">
    <property type="entry name" value="(Trans)glycosidases"/>
    <property type="match status" value="1"/>
</dbReference>
<organism evidence="11 13">
    <name type="scientific">Dracunculus medinensis</name>
    <name type="common">Guinea worm</name>
    <dbReference type="NCBI Taxonomy" id="318479"/>
    <lineage>
        <taxon>Eukaryota</taxon>
        <taxon>Metazoa</taxon>
        <taxon>Ecdysozoa</taxon>
        <taxon>Nematoda</taxon>
        <taxon>Chromadorea</taxon>
        <taxon>Rhabditida</taxon>
        <taxon>Spirurina</taxon>
        <taxon>Dracunculoidea</taxon>
        <taxon>Dracunculidae</taxon>
        <taxon>Dracunculus</taxon>
    </lineage>
</organism>
<dbReference type="PROSITE" id="PS52009">
    <property type="entry name" value="GH84"/>
    <property type="match status" value="1"/>
</dbReference>
<evidence type="ECO:0000256" key="7">
    <source>
        <dbReference type="ARBA" id="ARBA00076634"/>
    </source>
</evidence>
<dbReference type="InterPro" id="IPR017853">
    <property type="entry name" value="GH"/>
</dbReference>
<dbReference type="Proteomes" id="UP000274756">
    <property type="component" value="Unassembled WGS sequence"/>
</dbReference>
<dbReference type="GO" id="GO:0016231">
    <property type="term" value="F:beta-N-acetylglucosaminidase activity"/>
    <property type="evidence" value="ECO:0007669"/>
    <property type="project" value="TreeGrafter"/>
</dbReference>
<dbReference type="Gene3D" id="3.40.630.30">
    <property type="match status" value="1"/>
</dbReference>
<evidence type="ECO:0000313" key="11">
    <source>
        <dbReference type="Proteomes" id="UP000038040"/>
    </source>
</evidence>
<keyword evidence="8" id="KW-0812">Transmembrane</keyword>
<keyword evidence="1" id="KW-0378">Hydrolase</keyword>
<dbReference type="EC" id="3.2.1.169" evidence="6"/>
<keyword evidence="2" id="KW-0326">Glycosidase</keyword>
<keyword evidence="8" id="KW-1133">Transmembrane helix</keyword>
<feature type="domain" description="GH84" evidence="9">
    <location>
        <begin position="20"/>
        <end position="295"/>
    </location>
</feature>
<evidence type="ECO:0000313" key="12">
    <source>
        <dbReference type="Proteomes" id="UP000274756"/>
    </source>
</evidence>
<dbReference type="Proteomes" id="UP000038040">
    <property type="component" value="Unplaced"/>
</dbReference>
<proteinExistence type="predicted"/>
<dbReference type="Pfam" id="PF07555">
    <property type="entry name" value="NAGidase"/>
    <property type="match status" value="1"/>
</dbReference>
<gene>
    <name evidence="10" type="ORF">DME_LOCUS7080</name>
</gene>
<dbReference type="STRING" id="318479.A0A158Q3M9"/>
<name>A0A158Q3M9_DRAME</name>
<dbReference type="OrthoDB" id="9975416at2759"/>
<dbReference type="GO" id="GO:0102571">
    <property type="term" value="F:[protein]-3-O-(N-acetyl-D-glucosaminyl)-L-serine/L-threonine O-N-acetyl-alpha-D-glucosaminase activity"/>
    <property type="evidence" value="ECO:0007669"/>
    <property type="project" value="UniProtKB-EC"/>
</dbReference>
<dbReference type="EMBL" id="UYYG01001158">
    <property type="protein sequence ID" value="VDN57107.1"/>
    <property type="molecule type" value="Genomic_DNA"/>
</dbReference>
<protein>
    <recommendedName>
        <fullName evidence="6">protein O-GlcNAcase</fullName>
        <ecNumber evidence="6">3.2.1.169</ecNumber>
    </recommendedName>
    <alternativeName>
        <fullName evidence="3">Beta-N-acetylhexosaminidase</fullName>
    </alternativeName>
    <alternativeName>
        <fullName evidence="7">Beta-hexosaminidase</fullName>
    </alternativeName>
</protein>
<evidence type="ECO:0000256" key="6">
    <source>
        <dbReference type="ARBA" id="ARBA00066938"/>
    </source>
</evidence>
<sequence>MENFKSFEKMKRLFIYQLSAKKPIVHGFYGRPWANDQRQELFRWMQKFGMNTYLYAPKDDIKHRYDWRKLYTTEELDLLQSLINAAKEYKITFVYSLSPGLDITYSSDKEVQAIKDKFDQVKSIGCEAFALLFDDVDAIMHEVDKSKFSSFAMAQVTVTNLIYEYLKCPVFYFCPTEYCESRAFPSLQESEYLSFLGKKLLPDIYIFWTGPRVVSRSITIEHMRSVADILKRKPVIWDNLHASDYDAKRIHLGPFTGRSVKLKDEIAGLLMNPNCRLEANFVPLHTVAEWNLCEDDAELDGAFDSDAILEAGDIAVVAAYIVEGDKSKRLYHPLNALNEALKKWYERLFTEVEITPSCQMETEALTSIVEKPPFLDSNTGRPLYKNLGNMLTQSSSDPQMKPTICAMNSLSPDYSEPMDLITLAKDEPKILVDSDSSNKMNNQDMVDTSSDVSMESSITTDSGGSVQPEHLAMFVDLYYLPFEHGRSCIQILEEFTWLHENSFVIKKKKEASENKNVQTIINEDWKRRCDSLLRLLHNLTKFYQLLTALPNKAAVQDLFQYVYEIQGIASMLEVILLWMADGGLTSAPRDSDYFWRKPMIDGEPWIVSGGSVSDLLKLLFVTPNIMDLITLKSVIPLFLNCLTMRPYRDKDEKEIYSLYAQDDSLSTNFDFSNDCKSEQSFDSQIVPFLSHSEPRISFVAVENSSYGKRITAFSCAVLKAKEFSKNVQNAYTSKTQLNYEASPEMEENDCIEGSKLQSEEIDSCVSLQLSDQFYEHFPSQVEIRWRSTNHDAVAVRRLICASAAALSFNGLIFLILIILF</sequence>
<dbReference type="WBParaSite" id="DME_0000272001-mRNA-1">
    <property type="protein sequence ID" value="DME_0000272001-mRNA-1"/>
    <property type="gene ID" value="DME_0000272001"/>
</dbReference>
<evidence type="ECO:0000256" key="4">
    <source>
        <dbReference type="ARBA" id="ARBA00050933"/>
    </source>
</evidence>
<evidence type="ECO:0000256" key="8">
    <source>
        <dbReference type="SAM" id="Phobius"/>
    </source>
</evidence>
<evidence type="ECO:0000313" key="10">
    <source>
        <dbReference type="EMBL" id="VDN57107.1"/>
    </source>
</evidence>
<evidence type="ECO:0000256" key="1">
    <source>
        <dbReference type="ARBA" id="ARBA00022801"/>
    </source>
</evidence>
<evidence type="ECO:0000256" key="3">
    <source>
        <dbReference type="ARBA" id="ARBA00030512"/>
    </source>
</evidence>